<organism evidence="1 2">
    <name type="scientific">Mytilus galloprovincialis</name>
    <name type="common">Mediterranean mussel</name>
    <dbReference type="NCBI Taxonomy" id="29158"/>
    <lineage>
        <taxon>Eukaryota</taxon>
        <taxon>Metazoa</taxon>
        <taxon>Spiralia</taxon>
        <taxon>Lophotrochozoa</taxon>
        <taxon>Mollusca</taxon>
        <taxon>Bivalvia</taxon>
        <taxon>Autobranchia</taxon>
        <taxon>Pteriomorphia</taxon>
        <taxon>Mytilida</taxon>
        <taxon>Mytiloidea</taxon>
        <taxon>Mytilidae</taxon>
        <taxon>Mytilinae</taxon>
        <taxon>Mytilus</taxon>
    </lineage>
</organism>
<accession>A0A8B6E2M8</accession>
<protein>
    <submittedName>
        <fullName evidence="1">Uncharacterized protein</fullName>
    </submittedName>
</protein>
<comment type="caution">
    <text evidence="1">The sequence shown here is derived from an EMBL/GenBank/DDBJ whole genome shotgun (WGS) entry which is preliminary data.</text>
</comment>
<keyword evidence="2" id="KW-1185">Reference proteome</keyword>
<sequence>MLLVCPIGVTEARSISDEEYFPMSLEKRNSWWSKKSLENVPNYQNGLSLQDTDIGCEAVIDVFKCYSQYCVPDFVACSRESDDIYDMCKVEHDLCASKCFDSGSDQVKR</sequence>
<dbReference type="AlphaFoldDB" id="A0A8B6E2M8"/>
<dbReference type="Proteomes" id="UP000596742">
    <property type="component" value="Unassembled WGS sequence"/>
</dbReference>
<name>A0A8B6E2M8_MYTGA</name>
<evidence type="ECO:0000313" key="1">
    <source>
        <dbReference type="EMBL" id="VDI28019.1"/>
    </source>
</evidence>
<evidence type="ECO:0000313" key="2">
    <source>
        <dbReference type="Proteomes" id="UP000596742"/>
    </source>
</evidence>
<dbReference type="EMBL" id="UYJE01004436">
    <property type="protein sequence ID" value="VDI28019.1"/>
    <property type="molecule type" value="Genomic_DNA"/>
</dbReference>
<dbReference type="OrthoDB" id="6043301at2759"/>
<reference evidence="1" key="1">
    <citation type="submission" date="2018-11" db="EMBL/GenBank/DDBJ databases">
        <authorList>
            <person name="Alioto T."/>
            <person name="Alioto T."/>
        </authorList>
    </citation>
    <scope>NUCLEOTIDE SEQUENCE</scope>
</reference>
<gene>
    <name evidence="1" type="ORF">MGAL_10B006037</name>
</gene>
<proteinExistence type="predicted"/>